<dbReference type="PANTHER" id="PTHR48090:SF7">
    <property type="entry name" value="RFBJ PROTEIN"/>
    <property type="match status" value="1"/>
</dbReference>
<feature type="transmembrane region" description="Helical" evidence="1">
    <location>
        <begin position="256"/>
        <end position="281"/>
    </location>
</feature>
<dbReference type="Gene3D" id="3.90.550.10">
    <property type="entry name" value="Spore Coat Polysaccharide Biosynthesis Protein SpsA, Chain A"/>
    <property type="match status" value="1"/>
</dbReference>
<feature type="domain" description="Glycosyltransferase 2-like" evidence="2">
    <location>
        <begin position="7"/>
        <end position="159"/>
    </location>
</feature>
<accession>A0AB39V0B8</accession>
<reference evidence="3" key="1">
    <citation type="submission" date="2024-05" db="EMBL/GenBank/DDBJ databases">
        <title>Genome sequencing of novel strain.</title>
        <authorList>
            <person name="Ganbat D."/>
            <person name="Ganbat S."/>
            <person name="Lee S.-J."/>
        </authorList>
    </citation>
    <scope>NUCLEOTIDE SEQUENCE</scope>
    <source>
        <strain evidence="3">SMD15-11</strain>
    </source>
</reference>
<dbReference type="CDD" id="cd04179">
    <property type="entry name" value="DPM_DPG-synthase_like"/>
    <property type="match status" value="1"/>
</dbReference>
<dbReference type="KEGG" id="tcd:AAIA72_06090"/>
<protein>
    <submittedName>
        <fullName evidence="3">Glycosyltransferase family 2 protein</fullName>
    </submittedName>
</protein>
<dbReference type="RefSeq" id="WP_369602522.1">
    <property type="nucleotide sequence ID" value="NZ_CP154858.1"/>
</dbReference>
<organism evidence="3">
    <name type="scientific">Thermohahella caldifontis</name>
    <dbReference type="NCBI Taxonomy" id="3142973"/>
    <lineage>
        <taxon>Bacteria</taxon>
        <taxon>Pseudomonadati</taxon>
        <taxon>Pseudomonadota</taxon>
        <taxon>Gammaproteobacteria</taxon>
        <taxon>Oceanospirillales</taxon>
        <taxon>Hahellaceae</taxon>
        <taxon>Thermohahella</taxon>
    </lineage>
</organism>
<keyword evidence="1" id="KW-0812">Transmembrane</keyword>
<evidence type="ECO:0000259" key="2">
    <source>
        <dbReference type="Pfam" id="PF00535"/>
    </source>
</evidence>
<dbReference type="InterPro" id="IPR050256">
    <property type="entry name" value="Glycosyltransferase_2"/>
</dbReference>
<sequence>MNNGEVSIVIPAKNEMVSIGKVVTSLVQSGFGEVLVVDDGSSDETARVAEQAGARVVRHPYSKGNGAAIKTGVRAASGEVIVCMDADGQHNPDDIPRLLKKLDEGYDMVVGARSAESQASFGRRLANGFYNWLASGVSGQEVKDLTSGFRAVRAKPFKEFLYLLPNGFSYPTTITMAFFRAGYSVAYVPIVAQQRVGKSHIKPLRDGIRFLLIIFKVGTLYSPLKIFLPVSLLTFFIGLTYYGYTFFEFRRFTNMSALMFTTSLVIFMVGLVSEQITALMYKKDDR</sequence>
<evidence type="ECO:0000313" key="3">
    <source>
        <dbReference type="EMBL" id="XDT73536.1"/>
    </source>
</evidence>
<dbReference type="AlphaFoldDB" id="A0AB39V0B8"/>
<dbReference type="Pfam" id="PF00535">
    <property type="entry name" value="Glycos_transf_2"/>
    <property type="match status" value="1"/>
</dbReference>
<dbReference type="SUPFAM" id="SSF53448">
    <property type="entry name" value="Nucleotide-diphospho-sugar transferases"/>
    <property type="match status" value="1"/>
</dbReference>
<dbReference type="PANTHER" id="PTHR48090">
    <property type="entry name" value="UNDECAPRENYL-PHOSPHATE 4-DEOXY-4-FORMAMIDO-L-ARABINOSE TRANSFERASE-RELATED"/>
    <property type="match status" value="1"/>
</dbReference>
<evidence type="ECO:0000256" key="1">
    <source>
        <dbReference type="SAM" id="Phobius"/>
    </source>
</evidence>
<proteinExistence type="predicted"/>
<dbReference type="InterPro" id="IPR001173">
    <property type="entry name" value="Glyco_trans_2-like"/>
</dbReference>
<dbReference type="InterPro" id="IPR029044">
    <property type="entry name" value="Nucleotide-diphossugar_trans"/>
</dbReference>
<gene>
    <name evidence="3" type="ORF">AAIA72_06090</name>
</gene>
<feature type="transmembrane region" description="Helical" evidence="1">
    <location>
        <begin position="226"/>
        <end position="244"/>
    </location>
</feature>
<keyword evidence="1" id="KW-1133">Transmembrane helix</keyword>
<dbReference type="EMBL" id="CP154858">
    <property type="protein sequence ID" value="XDT73536.1"/>
    <property type="molecule type" value="Genomic_DNA"/>
</dbReference>
<keyword evidence="1" id="KW-0472">Membrane</keyword>
<name>A0AB39V0B8_9GAMM</name>